<proteinExistence type="evidence at transcript level"/>
<protein>
    <submittedName>
        <fullName evidence="1">Uncharacterized protein</fullName>
    </submittedName>
</protein>
<reference evidence="1" key="1">
    <citation type="journal article" date="2009" name="PLoS Genet.">
        <title>Sequencing, mapping, and analysis of 27,455 maize full-length cDNAs.</title>
        <authorList>
            <person name="Soderlund C."/>
            <person name="Descour A."/>
            <person name="Kudrna D."/>
            <person name="Bomhoff M."/>
            <person name="Boyd L."/>
            <person name="Currie J."/>
            <person name="Angelova A."/>
            <person name="Collura K."/>
            <person name="Wissotski M."/>
            <person name="Ashley E."/>
            <person name="Morrow D."/>
            <person name="Fernandes J."/>
            <person name="Walbot V."/>
            <person name="Yu Y."/>
        </authorList>
    </citation>
    <scope>NUCLEOTIDE SEQUENCE</scope>
    <source>
        <strain evidence="1">B73</strain>
    </source>
</reference>
<dbReference type="EMBL" id="BT036270">
    <property type="protein sequence ID" value="ACF81275.1"/>
    <property type="molecule type" value="mRNA"/>
</dbReference>
<organism evidence="1">
    <name type="scientific">Zea mays</name>
    <name type="common">Maize</name>
    <dbReference type="NCBI Taxonomy" id="4577"/>
    <lineage>
        <taxon>Eukaryota</taxon>
        <taxon>Viridiplantae</taxon>
        <taxon>Streptophyta</taxon>
        <taxon>Embryophyta</taxon>
        <taxon>Tracheophyta</taxon>
        <taxon>Spermatophyta</taxon>
        <taxon>Magnoliopsida</taxon>
        <taxon>Liliopsida</taxon>
        <taxon>Poales</taxon>
        <taxon>Poaceae</taxon>
        <taxon>PACMAD clade</taxon>
        <taxon>Panicoideae</taxon>
        <taxon>Andropogonodae</taxon>
        <taxon>Andropogoneae</taxon>
        <taxon>Tripsacinae</taxon>
        <taxon>Zea</taxon>
    </lineage>
</organism>
<evidence type="ECO:0000313" key="1">
    <source>
        <dbReference type="EMBL" id="ACF81275.1"/>
    </source>
</evidence>
<dbReference type="AlphaFoldDB" id="B4FGN2"/>
<name>B4FGN2_MAIZE</name>
<dbReference type="Gene3D" id="2.60.40.1180">
    <property type="entry name" value="Golgi alpha-mannosidase II"/>
    <property type="match status" value="1"/>
</dbReference>
<dbReference type="CAZy" id="GH51">
    <property type="family name" value="Glycoside Hydrolase Family 51"/>
</dbReference>
<dbReference type="InterPro" id="IPR013780">
    <property type="entry name" value="Glyco_hydro_b"/>
</dbReference>
<sequence length="51" mass="5501">MDENSFSNPNKVAPVKSQLSNAAEQMQVTLAPHSFTAFDLALAEPKLVAEI</sequence>
<accession>B4FGN2</accession>